<dbReference type="GO" id="GO:0046872">
    <property type="term" value="F:metal ion binding"/>
    <property type="evidence" value="ECO:0007669"/>
    <property type="project" value="UniProtKB-UniRule"/>
</dbReference>
<comment type="function">
    <text evidence="3">Probably acts as a heme chaperone, transferring heme to an unknown acceptor. Binds one molecule of heme per monomer, possibly covalently. Binds 1 [4Fe-4S] cluster. The cluster is coordinated with 3 cysteines and an exchangeable S-adenosyl-L-methionine.</text>
</comment>
<dbReference type="InterPro" id="IPR007197">
    <property type="entry name" value="rSAM"/>
</dbReference>
<evidence type="ECO:0000313" key="6">
    <source>
        <dbReference type="Proteomes" id="UP000276443"/>
    </source>
</evidence>
<keyword evidence="6" id="KW-1185">Reference proteome</keyword>
<protein>
    <recommendedName>
        <fullName evidence="2 3">Heme chaperone HemW</fullName>
    </recommendedName>
</protein>
<evidence type="ECO:0000256" key="1">
    <source>
        <dbReference type="ARBA" id="ARBA00006100"/>
    </source>
</evidence>
<dbReference type="InterPro" id="IPR023404">
    <property type="entry name" value="rSAM_horseshoe"/>
</dbReference>
<dbReference type="EMBL" id="RKRF01000007">
    <property type="protein sequence ID" value="RPF55578.1"/>
    <property type="molecule type" value="Genomic_DNA"/>
</dbReference>
<evidence type="ECO:0000259" key="4">
    <source>
        <dbReference type="PROSITE" id="PS51918"/>
    </source>
</evidence>
<gene>
    <name evidence="5" type="ORF">EDC24_0456</name>
</gene>
<keyword evidence="3" id="KW-0004">4Fe-4S</keyword>
<dbReference type="NCBIfam" id="TIGR00539">
    <property type="entry name" value="hemN_rel"/>
    <property type="match status" value="1"/>
</dbReference>
<dbReference type="CDD" id="cd01335">
    <property type="entry name" value="Radical_SAM"/>
    <property type="match status" value="1"/>
</dbReference>
<dbReference type="GO" id="GO:0006779">
    <property type="term" value="P:porphyrin-containing compound biosynthetic process"/>
    <property type="evidence" value="ECO:0007669"/>
    <property type="project" value="InterPro"/>
</dbReference>
<dbReference type="GO" id="GO:0005737">
    <property type="term" value="C:cytoplasm"/>
    <property type="evidence" value="ECO:0007669"/>
    <property type="project" value="UniProtKB-SubCell"/>
</dbReference>
<dbReference type="GO" id="GO:0004109">
    <property type="term" value="F:coproporphyrinogen oxidase activity"/>
    <property type="evidence" value="ECO:0007669"/>
    <property type="project" value="InterPro"/>
</dbReference>
<keyword evidence="3" id="KW-0408">Iron</keyword>
<feature type="domain" description="Radical SAM core" evidence="4">
    <location>
        <begin position="1"/>
        <end position="232"/>
    </location>
</feature>
<evidence type="ECO:0000256" key="3">
    <source>
        <dbReference type="RuleBase" id="RU364116"/>
    </source>
</evidence>
<accession>A0A3N5C0J1</accession>
<dbReference type="SFLD" id="SFLDG01082">
    <property type="entry name" value="B12-binding_domain_containing"/>
    <property type="match status" value="1"/>
</dbReference>
<keyword evidence="3" id="KW-0143">Chaperone</keyword>
<dbReference type="SFLD" id="SFLDF00288">
    <property type="entry name" value="HemN-like__clustered_with_nucl"/>
    <property type="match status" value="1"/>
</dbReference>
<evidence type="ECO:0000313" key="5">
    <source>
        <dbReference type="EMBL" id="RPF55578.1"/>
    </source>
</evidence>
<evidence type="ECO:0000256" key="2">
    <source>
        <dbReference type="ARBA" id="ARBA00017228"/>
    </source>
</evidence>
<dbReference type="PANTHER" id="PTHR13932:SF5">
    <property type="entry name" value="RADICAL S-ADENOSYL METHIONINE DOMAIN-CONTAINING PROTEIN 1, MITOCHONDRIAL"/>
    <property type="match status" value="1"/>
</dbReference>
<dbReference type="AlphaFoldDB" id="A0A3N5C0J1"/>
<proteinExistence type="inferred from homology"/>
<dbReference type="InterPro" id="IPR058240">
    <property type="entry name" value="rSAM_sf"/>
</dbReference>
<organism evidence="5 6">
    <name type="scientific">Aquisalibacillus elongatus</name>
    <dbReference type="NCBI Taxonomy" id="485577"/>
    <lineage>
        <taxon>Bacteria</taxon>
        <taxon>Bacillati</taxon>
        <taxon>Bacillota</taxon>
        <taxon>Bacilli</taxon>
        <taxon>Bacillales</taxon>
        <taxon>Bacillaceae</taxon>
        <taxon>Aquisalibacillus</taxon>
    </lineage>
</organism>
<dbReference type="PROSITE" id="PS51918">
    <property type="entry name" value="RADICAL_SAM"/>
    <property type="match status" value="1"/>
</dbReference>
<reference evidence="5 6" key="1">
    <citation type="submission" date="2018-11" db="EMBL/GenBank/DDBJ databases">
        <title>Genomic Encyclopedia of Type Strains, Phase IV (KMG-IV): sequencing the most valuable type-strain genomes for metagenomic binning, comparative biology and taxonomic classification.</title>
        <authorList>
            <person name="Goeker M."/>
        </authorList>
    </citation>
    <scope>NUCLEOTIDE SEQUENCE [LARGE SCALE GENOMIC DNA]</scope>
    <source>
        <strain evidence="5 6">DSM 18090</strain>
    </source>
</reference>
<dbReference type="SFLD" id="SFLDF00562">
    <property type="entry name" value="HemN-like__clustered_with_heat"/>
    <property type="match status" value="1"/>
</dbReference>
<dbReference type="SMART" id="SM00729">
    <property type="entry name" value="Elp3"/>
    <property type="match status" value="1"/>
</dbReference>
<dbReference type="InterPro" id="IPR010723">
    <property type="entry name" value="HemN_C"/>
</dbReference>
<dbReference type="Pfam" id="PF04055">
    <property type="entry name" value="Radical_SAM"/>
    <property type="match status" value="1"/>
</dbReference>
<dbReference type="SFLD" id="SFLDG01065">
    <property type="entry name" value="anaerobic_coproporphyrinogen-I"/>
    <property type="match status" value="1"/>
</dbReference>
<comment type="subcellular location">
    <subcellularLocation>
        <location evidence="3">Cytoplasm</location>
    </subcellularLocation>
</comment>
<dbReference type="InterPro" id="IPR004559">
    <property type="entry name" value="HemW-like"/>
</dbReference>
<dbReference type="InterPro" id="IPR034505">
    <property type="entry name" value="Coproporphyrinogen-III_oxidase"/>
</dbReference>
<dbReference type="SFLD" id="SFLDS00029">
    <property type="entry name" value="Radical_SAM"/>
    <property type="match status" value="1"/>
</dbReference>
<dbReference type="Pfam" id="PF06969">
    <property type="entry name" value="HemN_C"/>
    <property type="match status" value="1"/>
</dbReference>
<keyword evidence="3" id="KW-0411">Iron-sulfur</keyword>
<comment type="caution">
    <text evidence="5">The sequence shown here is derived from an EMBL/GenBank/DDBJ whole genome shotgun (WGS) entry which is preliminary data.</text>
</comment>
<dbReference type="SUPFAM" id="SSF102114">
    <property type="entry name" value="Radical SAM enzymes"/>
    <property type="match status" value="1"/>
</dbReference>
<dbReference type="PANTHER" id="PTHR13932">
    <property type="entry name" value="COPROPORPHYRINIGEN III OXIDASE"/>
    <property type="match status" value="1"/>
</dbReference>
<dbReference type="RefSeq" id="WP_124219360.1">
    <property type="nucleotide sequence ID" value="NZ_RKRF01000007.1"/>
</dbReference>
<dbReference type="GO" id="GO:0051539">
    <property type="term" value="F:4 iron, 4 sulfur cluster binding"/>
    <property type="evidence" value="ECO:0007669"/>
    <property type="project" value="UniProtKB-UniRule"/>
</dbReference>
<sequence length="386" mass="45514">MDRSVYIHIPFCHEICHYCDFAKMYYNRELADQYLDNLNKEMKLYIGEQKISPQTIYIGGGTPTSLNEQQLESLFETIHQYIHVDQTREFTIEANPGEFEEGHVKLMREYGVNRVSLGVQVLDDEFLKMLNRIHGVNDVYQTVNLLQQHDLTNISMDFIYALPDQSIEHFKRTLNLALDFDLPHYSAYALQIEPRTVFHMRHQQGKLHKPKEEDEAEMLWMLMDMMEKNGKHHYEISNYAEKGFESQHNLTYWSNEEYYAFGAGAHGYLDASRYVNLRPVNHYNQALEQGEKPVLHRDKVSLKEKIEEEMFLGLRRKEGVMDGIFKAKYGLSFYDLYKKEIKRLTQKGWIVDSGNQIYLTNEGLMFGNEVFASFLLDEQLYKQVFS</sequence>
<keyword evidence="3" id="KW-0949">S-adenosyl-L-methionine</keyword>
<name>A0A3N5C0J1_9BACI</name>
<dbReference type="OrthoDB" id="9808022at2"/>
<keyword evidence="3" id="KW-0349">Heme</keyword>
<keyword evidence="3" id="KW-0963">Cytoplasm</keyword>
<dbReference type="Proteomes" id="UP000276443">
    <property type="component" value="Unassembled WGS sequence"/>
</dbReference>
<comment type="similarity">
    <text evidence="1">Belongs to the anaerobic coproporphyrinogen-III oxidase family. HemW subfamily.</text>
</comment>
<dbReference type="InterPro" id="IPR006638">
    <property type="entry name" value="Elp3/MiaA/NifB-like_rSAM"/>
</dbReference>
<keyword evidence="3" id="KW-0479">Metal-binding</keyword>
<dbReference type="Gene3D" id="3.80.30.20">
    <property type="entry name" value="tm_1862 like domain"/>
    <property type="match status" value="1"/>
</dbReference>